<protein>
    <submittedName>
        <fullName evidence="12">ABC-type antimicrobial peptide transport system, ATPase component</fullName>
    </submittedName>
</protein>
<dbReference type="STRING" id="471855.Shel_26210"/>
<dbReference type="GO" id="GO:0022857">
    <property type="term" value="F:transmembrane transporter activity"/>
    <property type="evidence" value="ECO:0007669"/>
    <property type="project" value="TreeGrafter"/>
</dbReference>
<feature type="transmembrane region" description="Helical" evidence="10">
    <location>
        <begin position="792"/>
        <end position="815"/>
    </location>
</feature>
<organism evidence="12 13">
    <name type="scientific">Slackia heliotrinireducens (strain ATCC 29202 / DSM 20476 / NCTC 11029 / RHS 1)</name>
    <name type="common">Peptococcus heliotrinreducens</name>
    <dbReference type="NCBI Taxonomy" id="471855"/>
    <lineage>
        <taxon>Bacteria</taxon>
        <taxon>Bacillati</taxon>
        <taxon>Actinomycetota</taxon>
        <taxon>Coriobacteriia</taxon>
        <taxon>Eggerthellales</taxon>
        <taxon>Eggerthellaceae</taxon>
        <taxon>Slackia</taxon>
    </lineage>
</organism>
<evidence type="ECO:0000256" key="8">
    <source>
        <dbReference type="ARBA" id="ARBA00023136"/>
    </source>
</evidence>
<dbReference type="eggNOG" id="COG0577">
    <property type="taxonomic scope" value="Bacteria"/>
</dbReference>
<evidence type="ECO:0000256" key="1">
    <source>
        <dbReference type="ARBA" id="ARBA00004429"/>
    </source>
</evidence>
<dbReference type="InterPro" id="IPR003439">
    <property type="entry name" value="ABC_transporter-like_ATP-bd"/>
</dbReference>
<gene>
    <name evidence="12" type="ordered locus">Shel_26210</name>
</gene>
<dbReference type="InterPro" id="IPR003593">
    <property type="entry name" value="AAA+_ATPase"/>
</dbReference>
<keyword evidence="8 10" id="KW-0472">Membrane</keyword>
<dbReference type="HOGENOM" id="CLU_000604_9_0_11"/>
<comment type="subcellular location">
    <subcellularLocation>
        <location evidence="1">Cell inner membrane</location>
        <topology evidence="1">Multi-pass membrane protein</topology>
    </subcellularLocation>
</comment>
<dbReference type="GO" id="GO:0005524">
    <property type="term" value="F:ATP binding"/>
    <property type="evidence" value="ECO:0007669"/>
    <property type="project" value="UniProtKB-KW"/>
</dbReference>
<dbReference type="PANTHER" id="PTHR24220:SF685">
    <property type="entry name" value="ABC TRANSPORTER RELATED"/>
    <property type="match status" value="1"/>
</dbReference>
<evidence type="ECO:0000256" key="5">
    <source>
        <dbReference type="ARBA" id="ARBA00022741"/>
    </source>
</evidence>
<evidence type="ECO:0000259" key="11">
    <source>
        <dbReference type="PROSITE" id="PS50893"/>
    </source>
</evidence>
<dbReference type="InterPro" id="IPR003838">
    <property type="entry name" value="ABC3_permease_C"/>
</dbReference>
<dbReference type="Pfam" id="PF00005">
    <property type="entry name" value="ABC_tran"/>
    <property type="match status" value="1"/>
</dbReference>
<keyword evidence="4 10" id="KW-0812">Transmembrane</keyword>
<dbReference type="Proteomes" id="UP000002026">
    <property type="component" value="Chromosome"/>
</dbReference>
<dbReference type="AlphaFoldDB" id="C7N3A1"/>
<name>C7N3A1_SLAHD</name>
<evidence type="ECO:0000256" key="4">
    <source>
        <dbReference type="ARBA" id="ARBA00022692"/>
    </source>
</evidence>
<feature type="transmembrane region" description="Helical" evidence="10">
    <location>
        <begin position="267"/>
        <end position="287"/>
    </location>
</feature>
<dbReference type="PROSITE" id="PS00211">
    <property type="entry name" value="ABC_TRANSPORTER_1"/>
    <property type="match status" value="1"/>
</dbReference>
<evidence type="ECO:0000256" key="10">
    <source>
        <dbReference type="SAM" id="Phobius"/>
    </source>
</evidence>
<dbReference type="PROSITE" id="PS50893">
    <property type="entry name" value="ABC_TRANSPORTER_2"/>
    <property type="match status" value="1"/>
</dbReference>
<dbReference type="GO" id="GO:0016887">
    <property type="term" value="F:ATP hydrolysis activity"/>
    <property type="evidence" value="ECO:0007669"/>
    <property type="project" value="InterPro"/>
</dbReference>
<keyword evidence="13" id="KW-1185">Reference proteome</keyword>
<dbReference type="InterPro" id="IPR027417">
    <property type="entry name" value="P-loop_NTPase"/>
</dbReference>
<evidence type="ECO:0000313" key="13">
    <source>
        <dbReference type="Proteomes" id="UP000002026"/>
    </source>
</evidence>
<dbReference type="GO" id="GO:0005886">
    <property type="term" value="C:plasma membrane"/>
    <property type="evidence" value="ECO:0007669"/>
    <property type="project" value="UniProtKB-SubCell"/>
</dbReference>
<evidence type="ECO:0000313" key="12">
    <source>
        <dbReference type="EMBL" id="ACV23624.1"/>
    </source>
</evidence>
<keyword evidence="5" id="KW-0547">Nucleotide-binding</keyword>
<evidence type="ECO:0000256" key="2">
    <source>
        <dbReference type="ARBA" id="ARBA00022448"/>
    </source>
</evidence>
<dbReference type="InterPro" id="IPR015854">
    <property type="entry name" value="ABC_transpr_LolD-like"/>
</dbReference>
<comment type="similarity">
    <text evidence="9">Belongs to the ABC transporter superfamily. Macrolide exporter (TC 3.A.1.122) family.</text>
</comment>
<feature type="transmembrane region" description="Helical" evidence="10">
    <location>
        <begin position="836"/>
        <end position="862"/>
    </location>
</feature>
<sequence>MFELHDISKRYGEGAASHLALDGVSLAFAEPSLTCILGPSGCGKTTLLNIMGGLDGDFEGSVSINGVSTSGFSETMWDAYRSTQVGFVFQEPHLIDYLTVAENVRIALDMATARSGAAVDADAAVARALADAGIGELGDRLPSELSGGQAQRVAIARALVKEPRIVLADEPTGSLDSANSAAIMQLLADIAHTRLVVVVTHDRDSAERFATHIIEMNDGKVVSHRRLRAQTAAAKTTAAHAPRAKAKSASAVFELARRHLKNKRGRSIITTLVASIGILCIVLMSAINIGARAYMDEVATNSLISSPIEIKEDGTANALQSLSFDTGGLLTQGAAEGETPTAVTAGMQAQIMLYAALENRQECDLSSFITHLDLSESDIRDNAFDVQMRYPIELNVYDRNNNQIVKAGKATILRNIDPSTIFGEQATEIIEQKLPDPANLMRQFVINDETGETPYELLAGRYPESYDELVIITARDGSVSDYFIYAAGIEDYHTLVDAATDITMGNDFEIPEQTPSYSFDDLLGLTYKVVPTCDYYYKENGIWQDGRSQKDFRKKLLADATELTVVGIVRPNEAIDNGTEIGTLAYDEGLIPYLVDAANDSEIVQEQLADPEYDVLTGESFSATPATEAQRADFENTKQALLDAMDPELFSDYKRQLIESLSYSQVIALKQQLGGYMNVDGSLNVSEGDIRQIASLPDSTFAAFLEQYAPSSLNAGYKKNLDALGAVDLMKPTEIDIYAKSMDANDAILAEIEEYNEHMELTGANSAPLATSNSNSALLARVTSVTGTIVRVLAVLIVIALAMSMFMVFSVTYVSSIERRREIGILRAMGSTRRDIVRLFDYENLVIGAFAGVVGTIVSFLLQPLLNLLTLFLTAQTGLCHVPLWIVFPAVLLGALIAVLAGHIPARRAAASDPVELLH</sequence>
<feature type="domain" description="ABC transporter" evidence="11">
    <location>
        <begin position="2"/>
        <end position="243"/>
    </location>
</feature>
<proteinExistence type="inferred from homology"/>
<dbReference type="Pfam" id="PF02687">
    <property type="entry name" value="FtsX"/>
    <property type="match status" value="1"/>
</dbReference>
<evidence type="ECO:0000256" key="3">
    <source>
        <dbReference type="ARBA" id="ARBA00022475"/>
    </source>
</evidence>
<keyword evidence="6" id="KW-0067">ATP-binding</keyword>
<dbReference type="SUPFAM" id="SSF52540">
    <property type="entry name" value="P-loop containing nucleoside triphosphate hydrolases"/>
    <property type="match status" value="1"/>
</dbReference>
<dbReference type="KEGG" id="shi:Shel_26210"/>
<keyword evidence="2" id="KW-0813">Transport</keyword>
<dbReference type="InterPro" id="IPR017911">
    <property type="entry name" value="MacB-like_ATP-bd"/>
</dbReference>
<evidence type="ECO:0000256" key="7">
    <source>
        <dbReference type="ARBA" id="ARBA00022989"/>
    </source>
</evidence>
<accession>C7N3A1</accession>
<dbReference type="Gene3D" id="3.40.50.300">
    <property type="entry name" value="P-loop containing nucleotide triphosphate hydrolases"/>
    <property type="match status" value="1"/>
</dbReference>
<dbReference type="InterPro" id="IPR017871">
    <property type="entry name" value="ABC_transporter-like_CS"/>
</dbReference>
<keyword evidence="7 10" id="KW-1133">Transmembrane helix</keyword>
<dbReference type="SMART" id="SM00382">
    <property type="entry name" value="AAA"/>
    <property type="match status" value="1"/>
</dbReference>
<reference evidence="12 13" key="1">
    <citation type="journal article" date="2009" name="Stand. Genomic Sci.">
        <title>Complete genome sequence of Slackia heliotrinireducens type strain (RHS 1).</title>
        <authorList>
            <person name="Pukall R."/>
            <person name="Lapidus A."/>
            <person name="Nolan M."/>
            <person name="Copeland A."/>
            <person name="Glavina Del Rio T."/>
            <person name="Lucas S."/>
            <person name="Chen F."/>
            <person name="Tice H."/>
            <person name="Cheng J.F."/>
            <person name="Chertkov O."/>
            <person name="Bruce D."/>
            <person name="Goodwin L."/>
            <person name="Kuske C."/>
            <person name="Brettin T."/>
            <person name="Detter J.C."/>
            <person name="Han C."/>
            <person name="Pitluck S."/>
            <person name="Pati A."/>
            <person name="Mavrommatis K."/>
            <person name="Ivanova N."/>
            <person name="Ovchinnikova G."/>
            <person name="Chen A."/>
            <person name="Palaniappan K."/>
            <person name="Schneider S."/>
            <person name="Rohde M."/>
            <person name="Chain P."/>
            <person name="D'haeseleer P."/>
            <person name="Goker M."/>
            <person name="Bristow J."/>
            <person name="Eisen J.A."/>
            <person name="Markowitz V."/>
            <person name="Kyrpides N.C."/>
            <person name="Klenk H.P."/>
            <person name="Hugenholtz P."/>
        </authorList>
    </citation>
    <scope>NUCLEOTIDE SEQUENCE [LARGE SCALE GENOMIC DNA]</scope>
    <source>
        <strain evidence="13">ATCC 29202 / DSM 20476 / NCTC 11029 / RHS 1</strain>
    </source>
</reference>
<dbReference type="RefSeq" id="WP_012799722.1">
    <property type="nucleotide sequence ID" value="NC_013165.1"/>
</dbReference>
<keyword evidence="3" id="KW-1003">Cell membrane</keyword>
<dbReference type="PANTHER" id="PTHR24220">
    <property type="entry name" value="IMPORT ATP-BINDING PROTEIN"/>
    <property type="match status" value="1"/>
</dbReference>
<dbReference type="EMBL" id="CP001684">
    <property type="protein sequence ID" value="ACV23624.1"/>
    <property type="molecule type" value="Genomic_DNA"/>
</dbReference>
<evidence type="ECO:0000256" key="9">
    <source>
        <dbReference type="ARBA" id="ARBA00038388"/>
    </source>
</evidence>
<dbReference type="CDD" id="cd03255">
    <property type="entry name" value="ABC_MJ0796_LolCDE_FtsE"/>
    <property type="match status" value="1"/>
</dbReference>
<dbReference type="eggNOG" id="COG1136">
    <property type="taxonomic scope" value="Bacteria"/>
</dbReference>
<evidence type="ECO:0000256" key="6">
    <source>
        <dbReference type="ARBA" id="ARBA00022840"/>
    </source>
</evidence>
<feature type="transmembrane region" description="Helical" evidence="10">
    <location>
        <begin position="882"/>
        <end position="902"/>
    </location>
</feature>